<dbReference type="EMBL" id="BJZO01000059">
    <property type="protein sequence ID" value="GEO82057.1"/>
    <property type="molecule type" value="Genomic_DNA"/>
</dbReference>
<dbReference type="NCBIfam" id="TIGR02605">
    <property type="entry name" value="CxxC_CxxC_SSSS"/>
    <property type="match status" value="1"/>
</dbReference>
<reference evidence="2 3" key="1">
    <citation type="submission" date="2019-07" db="EMBL/GenBank/DDBJ databases">
        <title>Whole genome shotgun sequence of Rhodospirillum oryzae NBRC 107573.</title>
        <authorList>
            <person name="Hosoyama A."/>
            <person name="Uohara A."/>
            <person name="Ohji S."/>
            <person name="Ichikawa N."/>
        </authorList>
    </citation>
    <scope>NUCLEOTIDE SEQUENCE [LARGE SCALE GENOMIC DNA]</scope>
    <source>
        <strain evidence="2 3">NBRC 107573</strain>
    </source>
</reference>
<dbReference type="Proteomes" id="UP000321567">
    <property type="component" value="Unassembled WGS sequence"/>
</dbReference>
<organism evidence="2 3">
    <name type="scientific">Pararhodospirillum oryzae</name>
    <dbReference type="NCBI Taxonomy" id="478448"/>
    <lineage>
        <taxon>Bacteria</taxon>
        <taxon>Pseudomonadati</taxon>
        <taxon>Pseudomonadota</taxon>
        <taxon>Alphaproteobacteria</taxon>
        <taxon>Rhodospirillales</taxon>
        <taxon>Rhodospirillaceae</taxon>
        <taxon>Pararhodospirillum</taxon>
    </lineage>
</organism>
<comment type="caution">
    <text evidence="2">The sequence shown here is derived from an EMBL/GenBank/DDBJ whole genome shotgun (WGS) entry which is preliminary data.</text>
</comment>
<keyword evidence="3" id="KW-1185">Reference proteome</keyword>
<gene>
    <name evidence="2" type="ORF">ROR02_21880</name>
</gene>
<evidence type="ECO:0000313" key="2">
    <source>
        <dbReference type="EMBL" id="GEO82057.1"/>
    </source>
</evidence>
<evidence type="ECO:0000259" key="1">
    <source>
        <dbReference type="SMART" id="SM00834"/>
    </source>
</evidence>
<name>A0A512H9C0_9PROT</name>
<evidence type="ECO:0000313" key="3">
    <source>
        <dbReference type="Proteomes" id="UP000321567"/>
    </source>
</evidence>
<dbReference type="AlphaFoldDB" id="A0A512H9C0"/>
<accession>A0A512H9C0</accession>
<sequence length="79" mass="8147">MPIYTFHCLRCNEEFQSLVSSSAGEAPACPACGASGAERLPAAPAIGGRGKAALSSARAQAAKEGHFSNYSKSELKGKF</sequence>
<dbReference type="InterPro" id="IPR013429">
    <property type="entry name" value="Regulatory_FmdB_Zinc_ribbon"/>
</dbReference>
<proteinExistence type="predicted"/>
<feature type="domain" description="Putative regulatory protein FmdB zinc ribbon" evidence="1">
    <location>
        <begin position="1"/>
        <end position="42"/>
    </location>
</feature>
<protein>
    <submittedName>
        <fullName evidence="2">FmdB family transcriptional regulator</fullName>
    </submittedName>
</protein>
<dbReference type="RefSeq" id="WP_147164070.1">
    <property type="nucleotide sequence ID" value="NZ_BJZO01000059.1"/>
</dbReference>
<dbReference type="SMART" id="SM00834">
    <property type="entry name" value="CxxC_CXXC_SSSS"/>
    <property type="match status" value="1"/>
</dbReference>
<dbReference type="Pfam" id="PF09723">
    <property type="entry name" value="Zn_ribbon_8"/>
    <property type="match status" value="1"/>
</dbReference>